<sequence>MKKGKLLFLSLVIMLMTSLATPVEAKTETSVKSLEKQNKALKDENAKLKEQIKSKDKQVKDYKNQLTNKDKEIQTYKSNAATPLKTKLAYQGNVLSGNYQEGKTSVPLLLSYKGIRYTPINKIGDLLKIKTSYDRSKDTLFFGEEPQRGYMSDILEPIVKHNVTVDINKQMDFGGGEIYDKGYSMAYSDGYGGMTFNLDNKYKKITGLLKVDKQSVVKPLHISFVANGTWYKTLKTTGSDGSSISVIKLDVSNVSKLQLAVEGTDSSQSGVLEFANVIIE</sequence>
<keyword evidence="1" id="KW-0175">Coiled coil</keyword>
<proteinExistence type="predicted"/>
<organism evidence="3 4">
    <name type="scientific">Metabacillus fastidiosus</name>
    <dbReference type="NCBI Taxonomy" id="1458"/>
    <lineage>
        <taxon>Bacteria</taxon>
        <taxon>Bacillati</taxon>
        <taxon>Bacillota</taxon>
        <taxon>Bacilli</taxon>
        <taxon>Bacillales</taxon>
        <taxon>Bacillaceae</taxon>
        <taxon>Metabacillus</taxon>
    </lineage>
</organism>
<keyword evidence="4" id="KW-1185">Reference proteome</keyword>
<reference evidence="3 4" key="1">
    <citation type="submission" date="2023-03" db="EMBL/GenBank/DDBJ databases">
        <title>Bacillus Genome Sequencing.</title>
        <authorList>
            <person name="Dunlap C."/>
        </authorList>
    </citation>
    <scope>NUCLEOTIDE SEQUENCE [LARGE SCALE GENOMIC DNA]</scope>
    <source>
        <strain evidence="3 4">NRS-1717</strain>
    </source>
</reference>
<evidence type="ECO:0000313" key="3">
    <source>
        <dbReference type="EMBL" id="MED4401355.1"/>
    </source>
</evidence>
<dbReference type="RefSeq" id="WP_066233742.1">
    <property type="nucleotide sequence ID" value="NZ_JARTFQ010000006.1"/>
</dbReference>
<gene>
    <name evidence="3" type="ORF">P9271_08530</name>
</gene>
<feature type="signal peptide" evidence="2">
    <location>
        <begin position="1"/>
        <end position="25"/>
    </location>
</feature>
<evidence type="ECO:0000313" key="4">
    <source>
        <dbReference type="Proteomes" id="UP001342826"/>
    </source>
</evidence>
<evidence type="ECO:0000256" key="2">
    <source>
        <dbReference type="SAM" id="SignalP"/>
    </source>
</evidence>
<accession>A0ABU6NW55</accession>
<evidence type="ECO:0000256" key="1">
    <source>
        <dbReference type="SAM" id="Coils"/>
    </source>
</evidence>
<evidence type="ECO:0008006" key="5">
    <source>
        <dbReference type="Google" id="ProtNLM"/>
    </source>
</evidence>
<protein>
    <recommendedName>
        <fullName evidence="5">Glycosyl hydrolase family 98 putative carbohydrate-binding module domain-containing protein</fullName>
    </recommendedName>
</protein>
<name>A0ABU6NW55_9BACI</name>
<dbReference type="Proteomes" id="UP001342826">
    <property type="component" value="Unassembled WGS sequence"/>
</dbReference>
<dbReference type="GeneID" id="301142575"/>
<feature type="coiled-coil region" evidence="1">
    <location>
        <begin position="24"/>
        <end position="79"/>
    </location>
</feature>
<feature type="chain" id="PRO_5047298986" description="Glycosyl hydrolase family 98 putative carbohydrate-binding module domain-containing protein" evidence="2">
    <location>
        <begin position="26"/>
        <end position="280"/>
    </location>
</feature>
<dbReference type="EMBL" id="JARTFS010000006">
    <property type="protein sequence ID" value="MED4401355.1"/>
    <property type="molecule type" value="Genomic_DNA"/>
</dbReference>
<comment type="caution">
    <text evidence="3">The sequence shown here is derived from an EMBL/GenBank/DDBJ whole genome shotgun (WGS) entry which is preliminary data.</text>
</comment>
<keyword evidence="2" id="KW-0732">Signal</keyword>